<dbReference type="Pfam" id="PF02112">
    <property type="entry name" value="PDEase_II"/>
    <property type="match status" value="1"/>
</dbReference>
<dbReference type="Gene3D" id="3.60.15.10">
    <property type="entry name" value="Ribonuclease Z/Hydroxyacylglutathione hydrolase-like"/>
    <property type="match status" value="1"/>
</dbReference>
<name>A0ABX0UQK5_9BACT</name>
<keyword evidence="1 2" id="KW-0378">Hydrolase</keyword>
<dbReference type="RefSeq" id="WP_167274870.1">
    <property type="nucleotide sequence ID" value="NZ_JAASQJ010000005.1"/>
</dbReference>
<dbReference type="CDD" id="cd07735">
    <property type="entry name" value="class_II_PDE_MBL-fold"/>
    <property type="match status" value="1"/>
</dbReference>
<dbReference type="InterPro" id="IPR036866">
    <property type="entry name" value="RibonucZ/Hydroxyglut_hydro"/>
</dbReference>
<dbReference type="PRINTS" id="PR00388">
    <property type="entry name" value="PDIESTERASE2"/>
</dbReference>
<proteinExistence type="inferred from homology"/>
<dbReference type="EMBL" id="JAASQJ010000005">
    <property type="protein sequence ID" value="NIJ55278.1"/>
    <property type="molecule type" value="Genomic_DNA"/>
</dbReference>
<gene>
    <name evidence="2" type="ORF">FHS68_004467</name>
</gene>
<dbReference type="Proteomes" id="UP001179181">
    <property type="component" value="Unassembled WGS sequence"/>
</dbReference>
<dbReference type="PIRSF" id="PIRSF000962">
    <property type="entry name" value="Cyc_nuc_PDEase"/>
    <property type="match status" value="1"/>
</dbReference>
<dbReference type="PANTHER" id="PTHR28283">
    <property type="entry name" value="3',5'-CYCLIC-NUCLEOTIDE PHOSPHODIESTERASE 1"/>
    <property type="match status" value="1"/>
</dbReference>
<dbReference type="GO" id="GO:0004114">
    <property type="term" value="F:3',5'-cyclic-nucleotide phosphodiesterase activity"/>
    <property type="evidence" value="ECO:0007669"/>
    <property type="project" value="UniProtKB-EC"/>
</dbReference>
<evidence type="ECO:0000256" key="1">
    <source>
        <dbReference type="PIRNR" id="PIRNR000962"/>
    </source>
</evidence>
<dbReference type="InterPro" id="IPR000396">
    <property type="entry name" value="Pdiesterase2"/>
</dbReference>
<protein>
    <submittedName>
        <fullName evidence="2">3',5'-cyclic-nucleotide phosphodiesterase</fullName>
        <ecNumber evidence="2">3.1.4.17</ecNumber>
    </submittedName>
</protein>
<dbReference type="PANTHER" id="PTHR28283:SF1">
    <property type="entry name" value="3',5'-CYCLIC-NUCLEOTIDE PHOSPHODIESTERASE 1"/>
    <property type="match status" value="1"/>
</dbReference>
<organism evidence="2 3">
    <name type="scientific">Dyadobacter arcticus</name>
    <dbReference type="NCBI Taxonomy" id="1078754"/>
    <lineage>
        <taxon>Bacteria</taxon>
        <taxon>Pseudomonadati</taxon>
        <taxon>Bacteroidota</taxon>
        <taxon>Cytophagia</taxon>
        <taxon>Cytophagales</taxon>
        <taxon>Spirosomataceae</taxon>
        <taxon>Dyadobacter</taxon>
    </lineage>
</organism>
<keyword evidence="1" id="KW-0114">cAMP</keyword>
<reference evidence="2 3" key="1">
    <citation type="submission" date="2020-03" db="EMBL/GenBank/DDBJ databases">
        <title>Genomic Encyclopedia of Type Strains, Phase IV (KMG-IV): sequencing the most valuable type-strain genomes for metagenomic binning, comparative biology and taxonomic classification.</title>
        <authorList>
            <person name="Goeker M."/>
        </authorList>
    </citation>
    <scope>NUCLEOTIDE SEQUENCE [LARGE SCALE GENOMIC DNA]</scope>
    <source>
        <strain evidence="2 3">DSM 102865</strain>
    </source>
</reference>
<sequence>MRIRISVTAIVIFSAANCFGQGGFKVVPLGVKGGGDDGNLSAYMVAPIGSTNYICLDAGTLSHGIQKAISRKAFSVSADEVLKKYIKAYFISHPHLDHLSGMIINSTDDTVKNLYGFEHCIETIKNHYFNWQSWPNMGNEGNNPALEKYNYKVLAESQLTVIDQTEMSVQAFRLSHSNPYESAAFLIKNGENYLLYFGDTGTDEVEKSNKMELVWRAVAPLVRNKTLMGILLEVSYPNDQPDRRLYGHLTPNWFMRELSNLEKLAGQESLKNLNVIVTHLKPTGNNEQTIRHQLTVANTWGLNLIFPEQGKSFELK</sequence>
<comment type="caution">
    <text evidence="2">The sequence shown here is derived from an EMBL/GenBank/DDBJ whole genome shotgun (WGS) entry which is preliminary data.</text>
</comment>
<dbReference type="EC" id="3.1.4.17" evidence="2"/>
<keyword evidence="3" id="KW-1185">Reference proteome</keyword>
<evidence type="ECO:0000313" key="2">
    <source>
        <dbReference type="EMBL" id="NIJ55278.1"/>
    </source>
</evidence>
<accession>A0ABX0UQK5</accession>
<comment type="similarity">
    <text evidence="1">Belongs to the cyclic nucleotide phosphodiesterase class-II family.</text>
</comment>
<evidence type="ECO:0000313" key="3">
    <source>
        <dbReference type="Proteomes" id="UP001179181"/>
    </source>
</evidence>
<dbReference type="SUPFAM" id="SSF56281">
    <property type="entry name" value="Metallo-hydrolase/oxidoreductase"/>
    <property type="match status" value="1"/>
</dbReference>